<feature type="domain" description="Saccharopine dehydrogenase NADP binding" evidence="1">
    <location>
        <begin position="4"/>
        <end position="133"/>
    </location>
</feature>
<evidence type="ECO:0000259" key="1">
    <source>
        <dbReference type="Pfam" id="PF03435"/>
    </source>
</evidence>
<proteinExistence type="predicted"/>
<dbReference type="AlphaFoldDB" id="A0A5S9QG50"/>
<dbReference type="PANTHER" id="PTHR43796:SF2">
    <property type="entry name" value="CARBOXYNORSPERMIDINE SYNTHASE"/>
    <property type="match status" value="1"/>
</dbReference>
<evidence type="ECO:0000313" key="3">
    <source>
        <dbReference type="EMBL" id="CAA0116991.1"/>
    </source>
</evidence>
<dbReference type="OrthoDB" id="9769367at2"/>
<organism evidence="3 4">
    <name type="scientific">BD1-7 clade bacterium</name>
    <dbReference type="NCBI Taxonomy" id="2029982"/>
    <lineage>
        <taxon>Bacteria</taxon>
        <taxon>Pseudomonadati</taxon>
        <taxon>Pseudomonadota</taxon>
        <taxon>Gammaproteobacteria</taxon>
        <taxon>Cellvibrionales</taxon>
        <taxon>Spongiibacteraceae</taxon>
        <taxon>BD1-7 clade</taxon>
    </lineage>
</organism>
<gene>
    <name evidence="3" type="ORF">DPBNPPHM_02156</name>
</gene>
<dbReference type="GO" id="GO:0102143">
    <property type="term" value="F:carboxynorspermidine dehydrogenase activity"/>
    <property type="evidence" value="ECO:0007669"/>
    <property type="project" value="UniProtKB-EC"/>
</dbReference>
<protein>
    <submittedName>
        <fullName evidence="3">Carboxynorspermidine synthase</fullName>
        <ecNumber evidence="3">1.5.1.43</ecNumber>
    </submittedName>
</protein>
<reference evidence="3 4" key="1">
    <citation type="submission" date="2019-11" db="EMBL/GenBank/DDBJ databases">
        <authorList>
            <person name="Holert J."/>
        </authorList>
    </citation>
    <scope>NUCLEOTIDE SEQUENCE [LARGE SCALE GENOMIC DNA]</scope>
    <source>
        <strain evidence="3">BC5_2</strain>
    </source>
</reference>
<name>A0A5S9QG50_9GAMM</name>
<dbReference type="InterPro" id="IPR036291">
    <property type="entry name" value="NAD(P)-bd_dom_sf"/>
</dbReference>
<dbReference type="InterPro" id="IPR005097">
    <property type="entry name" value="Sacchrp_dh_NADP-bd"/>
</dbReference>
<sequence>MSKVMIIGAGGVGGVVTHKCAQLPEVFTDIILASRTESKCKAIAAQIDRNIRTAQVDADNVPELVTLLKKESPELVINVALPYQDLTIMDACLEAGVHYMDTANYEPLDTAKFEYKWQWAYQEKFKQAGLTALLGSGFDPGATNVFTAYLAKHYFDEIHELDIIDVNGGDHGYPFATNFNPEINIREVTAECRHWENGGFIETPAMSKKASFTCPEDVGTFNIYRMYHEELESLVINYPTIKRAQFWMSFSESYLTHLEVLGNVGMTGIEPIDYDGQKIVPIQFLKALLPDPSTLGPRTRGRTCIGVVAKGVKDGRERVMYCYNICDHQACYAEVQSQAISYTTGVPAMIGAKQMLQKQWLAPGVWNIEQFDPDPFMADMNQYGLPWKVVELTDFDLDH</sequence>
<dbReference type="Pfam" id="PF03435">
    <property type="entry name" value="Sacchrp_dh_NADP"/>
    <property type="match status" value="1"/>
</dbReference>
<evidence type="ECO:0000313" key="4">
    <source>
        <dbReference type="Proteomes" id="UP000434580"/>
    </source>
</evidence>
<feature type="domain" description="Saccharopine dehydrogenase-like C-terminal" evidence="2">
    <location>
        <begin position="137"/>
        <end position="385"/>
    </location>
</feature>
<dbReference type="Proteomes" id="UP000434580">
    <property type="component" value="Unassembled WGS sequence"/>
</dbReference>
<dbReference type="Gene3D" id="3.30.360.10">
    <property type="entry name" value="Dihydrodipicolinate Reductase, domain 2"/>
    <property type="match status" value="1"/>
</dbReference>
<dbReference type="PANTHER" id="PTHR43796">
    <property type="entry name" value="CARBOXYNORSPERMIDINE SYNTHASE"/>
    <property type="match status" value="1"/>
</dbReference>
<dbReference type="SUPFAM" id="SSF51735">
    <property type="entry name" value="NAD(P)-binding Rossmann-fold domains"/>
    <property type="match status" value="1"/>
</dbReference>
<keyword evidence="3" id="KW-0560">Oxidoreductase</keyword>
<dbReference type="Gene3D" id="3.40.50.720">
    <property type="entry name" value="NAD(P)-binding Rossmann-like Domain"/>
    <property type="match status" value="1"/>
</dbReference>
<evidence type="ECO:0000259" key="2">
    <source>
        <dbReference type="Pfam" id="PF16653"/>
    </source>
</evidence>
<dbReference type="EMBL" id="CACSII010000019">
    <property type="protein sequence ID" value="CAA0116991.1"/>
    <property type="molecule type" value="Genomic_DNA"/>
</dbReference>
<dbReference type="Pfam" id="PF16653">
    <property type="entry name" value="Sacchrp_dh_C"/>
    <property type="match status" value="1"/>
</dbReference>
<accession>A0A5S9QG50</accession>
<dbReference type="InterPro" id="IPR032095">
    <property type="entry name" value="Sacchrp_dh-like_C"/>
</dbReference>
<dbReference type="EC" id="1.5.1.43" evidence="3"/>